<dbReference type="Proteomes" id="UP000032582">
    <property type="component" value="Unassembled WGS sequence"/>
</dbReference>
<feature type="transmembrane region" description="Helical" evidence="1">
    <location>
        <begin position="6"/>
        <end position="26"/>
    </location>
</feature>
<evidence type="ECO:0000313" key="2">
    <source>
        <dbReference type="EMBL" id="KJF77038.1"/>
    </source>
</evidence>
<dbReference type="EMBL" id="JZSH01000205">
    <property type="protein sequence ID" value="KJF77038.1"/>
    <property type="molecule type" value="Genomic_DNA"/>
</dbReference>
<dbReference type="AlphaFoldDB" id="A0A0D8L8C7"/>
<sequence>MVFMIFYFYCYYSNCYVDFLFVTYFISVITKEKFILFIIYSELSRYLKKQDGLSFLYLGLLSHQRLNWINKWSDILFFWITLT</sequence>
<name>A0A0D8L8C7_MORMO</name>
<comment type="caution">
    <text evidence="2">The sequence shown here is derived from an EMBL/GenBank/DDBJ whole genome shotgun (WGS) entry which is preliminary data.</text>
</comment>
<keyword evidence="1" id="KW-0812">Transmembrane</keyword>
<keyword evidence="1" id="KW-1133">Transmembrane helix</keyword>
<protein>
    <submittedName>
        <fullName evidence="2">Uncharacterized protein</fullName>
    </submittedName>
</protein>
<keyword evidence="1" id="KW-0472">Membrane</keyword>
<reference evidence="2 3" key="1">
    <citation type="submission" date="2015-02" db="EMBL/GenBank/DDBJ databases">
        <title>Whole genome shotgun sequencing of cultured foodborne pathogen.</title>
        <authorList>
            <person name="Timme R."/>
            <person name="Allard M.W."/>
            <person name="Strain E."/>
            <person name="Evans P.S."/>
            <person name="Brown E."/>
        </authorList>
    </citation>
    <scope>NUCLEOTIDE SEQUENCE [LARGE SCALE GENOMIC DNA]</scope>
    <source>
        <strain evidence="2 3">GCSL-TSO-24</strain>
    </source>
</reference>
<proteinExistence type="predicted"/>
<dbReference type="PATRIC" id="fig|582.24.peg.4857"/>
<organism evidence="2 3">
    <name type="scientific">Morganella morganii</name>
    <name type="common">Proteus morganii</name>
    <dbReference type="NCBI Taxonomy" id="582"/>
    <lineage>
        <taxon>Bacteria</taxon>
        <taxon>Pseudomonadati</taxon>
        <taxon>Pseudomonadota</taxon>
        <taxon>Gammaproteobacteria</taxon>
        <taxon>Enterobacterales</taxon>
        <taxon>Morganellaceae</taxon>
        <taxon>Morganella</taxon>
    </lineage>
</organism>
<accession>A0A0D8L8C7</accession>
<evidence type="ECO:0000313" key="3">
    <source>
        <dbReference type="Proteomes" id="UP000032582"/>
    </source>
</evidence>
<evidence type="ECO:0000256" key="1">
    <source>
        <dbReference type="SAM" id="Phobius"/>
    </source>
</evidence>
<gene>
    <name evidence="2" type="ORF">UA45_15240</name>
</gene>